<name>A0A3B0WMG4_9ZZZZ</name>
<dbReference type="NCBIfam" id="TIGR01682">
    <property type="entry name" value="moaD"/>
    <property type="match status" value="1"/>
</dbReference>
<dbReference type="GO" id="GO:0000166">
    <property type="term" value="F:nucleotide binding"/>
    <property type="evidence" value="ECO:0007669"/>
    <property type="project" value="UniProtKB-KW"/>
</dbReference>
<dbReference type="GO" id="GO:1990133">
    <property type="term" value="C:molybdopterin adenylyltransferase complex"/>
    <property type="evidence" value="ECO:0007669"/>
    <property type="project" value="TreeGrafter"/>
</dbReference>
<dbReference type="EMBL" id="UOFD01000016">
    <property type="protein sequence ID" value="VAW50559.1"/>
    <property type="molecule type" value="Genomic_DNA"/>
</dbReference>
<reference evidence="2" key="1">
    <citation type="submission" date="2018-06" db="EMBL/GenBank/DDBJ databases">
        <authorList>
            <person name="Zhirakovskaya E."/>
        </authorList>
    </citation>
    <scope>NUCLEOTIDE SEQUENCE</scope>
</reference>
<dbReference type="PANTHER" id="PTHR33359:SF1">
    <property type="entry name" value="MOLYBDOPTERIN SYNTHASE SULFUR CARRIER SUBUNIT"/>
    <property type="match status" value="1"/>
</dbReference>
<dbReference type="InterPro" id="IPR044672">
    <property type="entry name" value="MOCS2A"/>
</dbReference>
<organism evidence="2">
    <name type="scientific">hydrothermal vent metagenome</name>
    <dbReference type="NCBI Taxonomy" id="652676"/>
    <lineage>
        <taxon>unclassified sequences</taxon>
        <taxon>metagenomes</taxon>
        <taxon>ecological metagenomes</taxon>
    </lineage>
</organism>
<dbReference type="UniPathway" id="UPA00344"/>
<dbReference type="PANTHER" id="PTHR33359">
    <property type="entry name" value="MOLYBDOPTERIN SYNTHASE SULFUR CARRIER SUBUNIT"/>
    <property type="match status" value="1"/>
</dbReference>
<proteinExistence type="predicted"/>
<evidence type="ECO:0000313" key="2">
    <source>
        <dbReference type="EMBL" id="VAW50559.1"/>
    </source>
</evidence>
<dbReference type="InterPro" id="IPR012675">
    <property type="entry name" value="Beta-grasp_dom_sf"/>
</dbReference>
<dbReference type="InterPro" id="IPR003749">
    <property type="entry name" value="ThiS/MoaD-like"/>
</dbReference>
<dbReference type="SUPFAM" id="SSF54285">
    <property type="entry name" value="MoaD/ThiS"/>
    <property type="match status" value="1"/>
</dbReference>
<keyword evidence="1" id="KW-0547">Nucleotide-binding</keyword>
<dbReference type="InterPro" id="IPR016155">
    <property type="entry name" value="Mopterin_synth/thiamin_S_b"/>
</dbReference>
<dbReference type="Gene3D" id="3.10.20.30">
    <property type="match status" value="1"/>
</dbReference>
<evidence type="ECO:0000256" key="1">
    <source>
        <dbReference type="ARBA" id="ARBA00022741"/>
    </source>
</evidence>
<gene>
    <name evidence="2" type="ORF">MNBD_GAMMA06-101</name>
</gene>
<dbReference type="Pfam" id="PF02597">
    <property type="entry name" value="ThiS"/>
    <property type="match status" value="1"/>
</dbReference>
<accession>A0A3B0WMG4</accession>
<dbReference type="AlphaFoldDB" id="A0A3B0WMG4"/>
<sequence>MSITVQFFASLREQTGTSHITLPFDSPKTVLAIWAQATIDAAMPDNTLCAINMEYVKSDAIVNDGDEVAFFPPVTGG</sequence>
<dbReference type="CDD" id="cd00754">
    <property type="entry name" value="Ubl_MoaD"/>
    <property type="match status" value="1"/>
</dbReference>
<protein>
    <submittedName>
        <fullName evidence="2">Molybdopterin synthase sulfur carrier subunit</fullName>
    </submittedName>
</protein>
<dbReference type="GO" id="GO:0006777">
    <property type="term" value="P:Mo-molybdopterin cofactor biosynthetic process"/>
    <property type="evidence" value="ECO:0007669"/>
    <property type="project" value="InterPro"/>
</dbReference>